<gene>
    <name evidence="1" type="ORF">MPXG_00218</name>
</gene>
<dbReference type="SUPFAM" id="SSF103511">
    <property type="entry name" value="Chlorophyll a-b binding protein"/>
    <property type="match status" value="1"/>
</dbReference>
<accession>G9E5U7</accession>
<organism evidence="1 2">
    <name type="scientific">Micromonas pusilla virus SP1</name>
    <name type="common">MpV-SP1</name>
    <dbReference type="NCBI Taxonomy" id="373996"/>
    <lineage>
        <taxon>Viruses</taxon>
        <taxon>Varidnaviria</taxon>
        <taxon>Bamfordvirae</taxon>
        <taxon>Nucleocytoviricota</taxon>
        <taxon>Megaviricetes</taxon>
        <taxon>Algavirales</taxon>
        <taxon>Phycodnaviridae</taxon>
        <taxon>Prasinovirus</taxon>
        <taxon>Prasinovirus micromonas</taxon>
    </lineage>
</organism>
<organismHost>
    <name type="scientific">Micromonas pusilla</name>
    <name type="common">Picoplanktonic green alga</name>
    <name type="synonym">Chromulina pusilla</name>
    <dbReference type="NCBI Taxonomy" id="38833"/>
</organismHost>
<keyword evidence="2" id="KW-1185">Reference proteome</keyword>
<dbReference type="Proteomes" id="UP000232710">
    <property type="component" value="Segment"/>
</dbReference>
<name>G9E5U7_MPSP1</name>
<proteinExistence type="predicted"/>
<evidence type="ECO:0000313" key="2">
    <source>
        <dbReference type="Proteomes" id="UP000232710"/>
    </source>
</evidence>
<reference evidence="1 2" key="1">
    <citation type="submission" date="2010-12" db="EMBL/GenBank/DDBJ databases">
        <title>The Genome Sequence of Micromonas pusilla virus SP1.</title>
        <authorList>
            <consortium name="The Broad Institute Genome Sequencing Platform"/>
            <person name="Henn M.R."/>
            <person name="Suttle C."/>
            <person name="Winget D."/>
            <person name="Chan A."/>
            <person name="Levin J."/>
            <person name="Malboeuf C."/>
            <person name="Casali M."/>
            <person name="Russ C."/>
            <person name="Lennon N."/>
            <person name="Chapman S.B."/>
            <person name="Erlich R."/>
            <person name="Young S.K."/>
            <person name="Yandava C."/>
            <person name="Zeng Q."/>
            <person name="Alvarado L."/>
            <person name="Anderson S."/>
            <person name="Berlin A."/>
            <person name="Chen Z."/>
            <person name="Freedman E."/>
            <person name="Gellesch M."/>
            <person name="Goldberg J."/>
            <person name="Green L."/>
            <person name="Griggs A."/>
            <person name="Gujja S."/>
            <person name="Heilman E.R."/>
            <person name="Heiman D."/>
            <person name="Hollinger A."/>
            <person name="Howarth C."/>
            <person name="Larson L."/>
            <person name="Mehta T."/>
            <person name="Pearson M."/>
            <person name="Roberts A."/>
            <person name="Ryan E."/>
            <person name="Saif S."/>
            <person name="Shea T."/>
            <person name="Shenoy N."/>
            <person name="Sisk P."/>
            <person name="Stolte C."/>
            <person name="Sykes S."/>
            <person name="White J."/>
            <person name="Haas B."/>
            <person name="Nusbaum C."/>
            <person name="Birren B."/>
        </authorList>
    </citation>
    <scope>NUCLEOTIDE SEQUENCE [LARGE SCALE GENOMIC DNA]</scope>
    <source>
        <strain evidence="1 2">SP1</strain>
    </source>
</reference>
<evidence type="ECO:0000313" key="1">
    <source>
        <dbReference type="EMBL" id="AET85016.1"/>
    </source>
</evidence>
<sequence>MSAIAQLKPTYVKRYDTRASAAKNSTTRPVPTPSKVPNKAARFAEVVNGRAAMQGILWGSLDWMMSGENIIQQCEDPMYALAATGVVTTLAAASAITVKGFEEEEFWSFTPEAELKNGRLAMLGFATLFGLSAM</sequence>
<protein>
    <submittedName>
        <fullName evidence="1">Uncharacterized protein</fullName>
    </submittedName>
</protein>
<dbReference type="EMBL" id="JF974320">
    <property type="protein sequence ID" value="AET85016.1"/>
    <property type="molecule type" value="Genomic_DNA"/>
</dbReference>